<keyword evidence="2" id="KW-1185">Reference proteome</keyword>
<reference evidence="1 2" key="1">
    <citation type="journal article" date="2019" name="Sci. Rep.">
        <title>Orb-weaving spider Araneus ventricosus genome elucidates the spidroin gene catalogue.</title>
        <authorList>
            <person name="Kono N."/>
            <person name="Nakamura H."/>
            <person name="Ohtoshi R."/>
            <person name="Moran D.A.P."/>
            <person name="Shinohara A."/>
            <person name="Yoshida Y."/>
            <person name="Fujiwara M."/>
            <person name="Mori M."/>
            <person name="Tomita M."/>
            <person name="Arakawa K."/>
        </authorList>
    </citation>
    <scope>NUCLEOTIDE SEQUENCE [LARGE SCALE GENOMIC DNA]</scope>
</reference>
<comment type="caution">
    <text evidence="1">The sequence shown here is derived from an EMBL/GenBank/DDBJ whole genome shotgun (WGS) entry which is preliminary data.</text>
</comment>
<evidence type="ECO:0000313" key="1">
    <source>
        <dbReference type="EMBL" id="GBN61329.1"/>
    </source>
</evidence>
<dbReference type="AlphaFoldDB" id="A0A4Y2QCN3"/>
<name>A0A4Y2QCN3_ARAVE</name>
<dbReference type="Proteomes" id="UP000499080">
    <property type="component" value="Unassembled WGS sequence"/>
</dbReference>
<accession>A0A4Y2QCN3</accession>
<gene>
    <name evidence="1" type="ORF">AVEN_173835_1</name>
</gene>
<proteinExistence type="predicted"/>
<sequence length="86" mass="9764">MFPYLKPFKRPKRLDGHRTSLCRQNAAPCPMPDAITAPVPVEWTRDSLCRQNAAPCPRVDRTPPHVPVPEAITATEPFGWTWDKPM</sequence>
<dbReference type="EMBL" id="BGPR01013591">
    <property type="protein sequence ID" value="GBN61329.1"/>
    <property type="molecule type" value="Genomic_DNA"/>
</dbReference>
<evidence type="ECO:0000313" key="2">
    <source>
        <dbReference type="Proteomes" id="UP000499080"/>
    </source>
</evidence>
<organism evidence="1 2">
    <name type="scientific">Araneus ventricosus</name>
    <name type="common">Orbweaver spider</name>
    <name type="synonym">Epeira ventricosa</name>
    <dbReference type="NCBI Taxonomy" id="182803"/>
    <lineage>
        <taxon>Eukaryota</taxon>
        <taxon>Metazoa</taxon>
        <taxon>Ecdysozoa</taxon>
        <taxon>Arthropoda</taxon>
        <taxon>Chelicerata</taxon>
        <taxon>Arachnida</taxon>
        <taxon>Araneae</taxon>
        <taxon>Araneomorphae</taxon>
        <taxon>Entelegynae</taxon>
        <taxon>Araneoidea</taxon>
        <taxon>Araneidae</taxon>
        <taxon>Araneus</taxon>
    </lineage>
</organism>
<protein>
    <submittedName>
        <fullName evidence="1">Uncharacterized protein</fullName>
    </submittedName>
</protein>